<keyword evidence="4 7" id="KW-0812">Transmembrane</keyword>
<keyword evidence="6 8" id="KW-0472">Membrane</keyword>
<feature type="transmembrane region" description="Helical" evidence="8">
    <location>
        <begin position="116"/>
        <end position="137"/>
    </location>
</feature>
<dbReference type="InterPro" id="IPR000425">
    <property type="entry name" value="MIP"/>
</dbReference>
<evidence type="ECO:0000256" key="2">
    <source>
        <dbReference type="ARBA" id="ARBA00006175"/>
    </source>
</evidence>
<dbReference type="SUPFAM" id="SSF81338">
    <property type="entry name" value="Aquaporin-like"/>
    <property type="match status" value="1"/>
</dbReference>
<dbReference type="PANTHER" id="PTHR19139:SF270">
    <property type="entry name" value="ENTOMOGLYCEROPORIN 1-RELATED"/>
    <property type="match status" value="1"/>
</dbReference>
<evidence type="ECO:0000256" key="5">
    <source>
        <dbReference type="ARBA" id="ARBA00022989"/>
    </source>
</evidence>
<evidence type="ECO:0000256" key="8">
    <source>
        <dbReference type="SAM" id="Phobius"/>
    </source>
</evidence>
<keyword evidence="10" id="KW-1185">Reference proteome</keyword>
<evidence type="ECO:0000256" key="7">
    <source>
        <dbReference type="RuleBase" id="RU000477"/>
    </source>
</evidence>
<accession>A0ABD2NS12</accession>
<dbReference type="Proteomes" id="UP001516400">
    <property type="component" value="Unassembled WGS sequence"/>
</dbReference>
<reference evidence="9 10" key="1">
    <citation type="journal article" date="2021" name="BMC Biol.">
        <title>Horizontally acquired antibacterial genes associated with adaptive radiation of ladybird beetles.</title>
        <authorList>
            <person name="Li H.S."/>
            <person name="Tang X.F."/>
            <person name="Huang Y.H."/>
            <person name="Xu Z.Y."/>
            <person name="Chen M.L."/>
            <person name="Du X.Y."/>
            <person name="Qiu B.Y."/>
            <person name="Chen P.T."/>
            <person name="Zhang W."/>
            <person name="Slipinski A."/>
            <person name="Escalona H.E."/>
            <person name="Waterhouse R.M."/>
            <person name="Zwick A."/>
            <person name="Pang H."/>
        </authorList>
    </citation>
    <scope>NUCLEOTIDE SEQUENCE [LARGE SCALE GENOMIC DNA]</scope>
    <source>
        <strain evidence="9">SYSU2018</strain>
    </source>
</reference>
<dbReference type="Pfam" id="PF00230">
    <property type="entry name" value="MIP"/>
    <property type="match status" value="1"/>
</dbReference>
<dbReference type="PROSITE" id="PS00221">
    <property type="entry name" value="MIP"/>
    <property type="match status" value="1"/>
</dbReference>
<evidence type="ECO:0000313" key="10">
    <source>
        <dbReference type="Proteomes" id="UP001516400"/>
    </source>
</evidence>
<sequence>MLVFIGCMGCISDIYTPSTNQPPHLQVSFTFGLAIMIAVQCFGHISGAHINPAVTIGAVVLGHTPVMQIPLYFGAQILGGIGGFGLLKVITPDGFLGDGNSTGICSPNLGNKVTPLQGASIEFALTFMLVMVCAAVWDCRNSTKHDSLTIRLGLAVAVLAMAGGPFTTANMNPARSFGPALINGDWNNWWVWWVGPMLGGLVAGLLYRFVFSREHDDIEQHSPAEILHLNDKI</sequence>
<keyword evidence="5 8" id="KW-1133">Transmembrane helix</keyword>
<feature type="transmembrane region" description="Helical" evidence="8">
    <location>
        <begin position="69"/>
        <end position="90"/>
    </location>
</feature>
<dbReference type="InterPro" id="IPR023271">
    <property type="entry name" value="Aquaporin-like"/>
</dbReference>
<evidence type="ECO:0000256" key="3">
    <source>
        <dbReference type="ARBA" id="ARBA00022448"/>
    </source>
</evidence>
<dbReference type="GO" id="GO:0016020">
    <property type="term" value="C:membrane"/>
    <property type="evidence" value="ECO:0007669"/>
    <property type="project" value="UniProtKB-SubCell"/>
</dbReference>
<name>A0ABD2NS12_9CUCU</name>
<dbReference type="InterPro" id="IPR022357">
    <property type="entry name" value="MIP_CS"/>
</dbReference>
<dbReference type="PRINTS" id="PR00783">
    <property type="entry name" value="MINTRINSICP"/>
</dbReference>
<evidence type="ECO:0000256" key="6">
    <source>
        <dbReference type="ARBA" id="ARBA00023136"/>
    </source>
</evidence>
<protein>
    <submittedName>
        <fullName evidence="9">Uncharacterized protein</fullName>
    </submittedName>
</protein>
<comment type="similarity">
    <text evidence="2 7">Belongs to the MIP/aquaporin (TC 1.A.8) family.</text>
</comment>
<dbReference type="InterPro" id="IPR034294">
    <property type="entry name" value="Aquaporin_transptr"/>
</dbReference>
<organism evidence="9 10">
    <name type="scientific">Cryptolaemus montrouzieri</name>
    <dbReference type="NCBI Taxonomy" id="559131"/>
    <lineage>
        <taxon>Eukaryota</taxon>
        <taxon>Metazoa</taxon>
        <taxon>Ecdysozoa</taxon>
        <taxon>Arthropoda</taxon>
        <taxon>Hexapoda</taxon>
        <taxon>Insecta</taxon>
        <taxon>Pterygota</taxon>
        <taxon>Neoptera</taxon>
        <taxon>Endopterygota</taxon>
        <taxon>Coleoptera</taxon>
        <taxon>Polyphaga</taxon>
        <taxon>Cucujiformia</taxon>
        <taxon>Coccinelloidea</taxon>
        <taxon>Coccinellidae</taxon>
        <taxon>Scymninae</taxon>
        <taxon>Scymnini</taxon>
        <taxon>Cryptolaemus</taxon>
    </lineage>
</organism>
<evidence type="ECO:0000256" key="1">
    <source>
        <dbReference type="ARBA" id="ARBA00004141"/>
    </source>
</evidence>
<evidence type="ECO:0000256" key="4">
    <source>
        <dbReference type="ARBA" id="ARBA00022692"/>
    </source>
</evidence>
<proteinExistence type="inferred from homology"/>
<dbReference type="AlphaFoldDB" id="A0ABD2NS12"/>
<dbReference type="Gene3D" id="1.20.1080.10">
    <property type="entry name" value="Glycerol uptake facilitator protein"/>
    <property type="match status" value="1"/>
</dbReference>
<feature type="transmembrane region" description="Helical" evidence="8">
    <location>
        <begin position="189"/>
        <end position="210"/>
    </location>
</feature>
<evidence type="ECO:0000313" key="9">
    <source>
        <dbReference type="EMBL" id="KAL3281493.1"/>
    </source>
</evidence>
<comment type="subcellular location">
    <subcellularLocation>
        <location evidence="1">Membrane</location>
        <topology evidence="1">Multi-pass membrane protein</topology>
    </subcellularLocation>
</comment>
<comment type="caution">
    <text evidence="9">The sequence shown here is derived from an EMBL/GenBank/DDBJ whole genome shotgun (WGS) entry which is preliminary data.</text>
</comment>
<gene>
    <name evidence="9" type="ORF">HHI36_004700</name>
</gene>
<feature type="transmembrane region" description="Helical" evidence="8">
    <location>
        <begin position="27"/>
        <end position="48"/>
    </location>
</feature>
<dbReference type="EMBL" id="JABFTP020000144">
    <property type="protein sequence ID" value="KAL3281493.1"/>
    <property type="molecule type" value="Genomic_DNA"/>
</dbReference>
<feature type="transmembrane region" description="Helical" evidence="8">
    <location>
        <begin position="149"/>
        <end position="169"/>
    </location>
</feature>
<dbReference type="PANTHER" id="PTHR19139">
    <property type="entry name" value="AQUAPORIN TRANSPORTER"/>
    <property type="match status" value="1"/>
</dbReference>
<keyword evidence="3 7" id="KW-0813">Transport</keyword>